<keyword evidence="11" id="KW-1015">Disulfide bond</keyword>
<dbReference type="InterPro" id="IPR036179">
    <property type="entry name" value="Ig-like_dom_sf"/>
</dbReference>
<dbReference type="CDD" id="cd00063">
    <property type="entry name" value="FN3"/>
    <property type="match status" value="3"/>
</dbReference>
<evidence type="ECO:0000256" key="9">
    <source>
        <dbReference type="ARBA" id="ARBA00022989"/>
    </source>
</evidence>
<reference evidence="22" key="1">
    <citation type="submission" date="2025-08" db="UniProtKB">
        <authorList>
            <consortium name="Ensembl"/>
        </authorList>
    </citation>
    <scope>IDENTIFICATION</scope>
</reference>
<evidence type="ECO:0000259" key="21">
    <source>
        <dbReference type="PROSITE" id="PS50853"/>
    </source>
</evidence>
<organism evidence="22 23">
    <name type="scientific">Cyprinus carpio</name>
    <name type="common">Common carp</name>
    <dbReference type="NCBI Taxonomy" id="7962"/>
    <lineage>
        <taxon>Eukaryota</taxon>
        <taxon>Metazoa</taxon>
        <taxon>Chordata</taxon>
        <taxon>Craniata</taxon>
        <taxon>Vertebrata</taxon>
        <taxon>Euteleostomi</taxon>
        <taxon>Actinopterygii</taxon>
        <taxon>Neopterygii</taxon>
        <taxon>Teleostei</taxon>
        <taxon>Ostariophysi</taxon>
        <taxon>Cypriniformes</taxon>
        <taxon>Cyprinidae</taxon>
        <taxon>Cyprininae</taxon>
        <taxon>Cyprinus</taxon>
    </lineage>
</organism>
<evidence type="ECO:0000256" key="16">
    <source>
        <dbReference type="SAM" id="Phobius"/>
    </source>
</evidence>
<evidence type="ECO:0000256" key="14">
    <source>
        <dbReference type="ARBA" id="ARBA00023319"/>
    </source>
</evidence>
<keyword evidence="6" id="KW-0677">Repeat</keyword>
<keyword evidence="5 17" id="KW-0732">Signal</keyword>
<evidence type="ECO:0000256" key="8">
    <source>
        <dbReference type="ARBA" id="ARBA00022912"/>
    </source>
</evidence>
<evidence type="ECO:0000256" key="5">
    <source>
        <dbReference type="ARBA" id="ARBA00022729"/>
    </source>
</evidence>
<evidence type="ECO:0000256" key="12">
    <source>
        <dbReference type="ARBA" id="ARBA00023170"/>
    </source>
</evidence>
<dbReference type="InterPro" id="IPR016130">
    <property type="entry name" value="Tyr_Pase_AS"/>
</dbReference>
<dbReference type="InterPro" id="IPR003598">
    <property type="entry name" value="Ig_sub2"/>
</dbReference>
<evidence type="ECO:0000256" key="13">
    <source>
        <dbReference type="ARBA" id="ARBA00023180"/>
    </source>
</evidence>
<dbReference type="GO" id="GO:0004725">
    <property type="term" value="F:protein tyrosine phosphatase activity"/>
    <property type="evidence" value="ECO:0007669"/>
    <property type="project" value="UniProtKB-EC"/>
</dbReference>
<dbReference type="PANTHER" id="PTHR46957:SF6">
    <property type="entry name" value="PROTEIN-TYROSINE-PHOSPHATASE"/>
    <property type="match status" value="1"/>
</dbReference>
<dbReference type="PROSITE" id="PS50056">
    <property type="entry name" value="TYR_PHOSPHATASE_2"/>
    <property type="match status" value="1"/>
</dbReference>
<dbReference type="InterPro" id="IPR050713">
    <property type="entry name" value="RTP_Phos/Ushers"/>
</dbReference>
<evidence type="ECO:0000256" key="2">
    <source>
        <dbReference type="ARBA" id="ARBA00010504"/>
    </source>
</evidence>
<dbReference type="PROSITE" id="PS50853">
    <property type="entry name" value="FN3"/>
    <property type="match status" value="2"/>
</dbReference>
<dbReference type="InterPro" id="IPR000387">
    <property type="entry name" value="Tyr_Pase_dom"/>
</dbReference>
<evidence type="ECO:0000256" key="11">
    <source>
        <dbReference type="ARBA" id="ARBA00023157"/>
    </source>
</evidence>
<dbReference type="InterPro" id="IPR013098">
    <property type="entry name" value="Ig_I-set"/>
</dbReference>
<dbReference type="SMART" id="SM00404">
    <property type="entry name" value="PTPc_motif"/>
    <property type="match status" value="1"/>
</dbReference>
<dbReference type="Ensembl" id="ENSCCRT00020015066.1">
    <property type="protein sequence ID" value="ENSCCRP00020013659.1"/>
    <property type="gene ID" value="ENSCCRG00020006705.1"/>
</dbReference>
<dbReference type="InterPro" id="IPR007110">
    <property type="entry name" value="Ig-like_dom"/>
</dbReference>
<dbReference type="FunFam" id="3.90.190.10:FF:000002">
    <property type="entry name" value="receptor-type tyrosine-protein phosphatase delta isoform X2"/>
    <property type="match status" value="1"/>
</dbReference>
<dbReference type="FunFam" id="2.60.40.10:FF:000027">
    <property type="entry name" value="receptor-type tyrosine-protein phosphatase delta isoform X1"/>
    <property type="match status" value="1"/>
</dbReference>
<dbReference type="FunFam" id="2.60.40.10:FF:000010">
    <property type="entry name" value="receptor-type tyrosine-protein phosphatase delta isoform X1"/>
    <property type="match status" value="1"/>
</dbReference>
<dbReference type="InterPro" id="IPR003595">
    <property type="entry name" value="Tyr_Pase_cat"/>
</dbReference>
<dbReference type="SMART" id="SM00194">
    <property type="entry name" value="PTPc"/>
    <property type="match status" value="2"/>
</dbReference>
<evidence type="ECO:0000313" key="22">
    <source>
        <dbReference type="Ensembl" id="ENSCCRP00020013659.1"/>
    </source>
</evidence>
<comment type="catalytic activity">
    <reaction evidence="15">
        <text>O-phospho-L-tyrosyl-[protein] + H2O = L-tyrosyl-[protein] + phosphate</text>
        <dbReference type="Rhea" id="RHEA:10684"/>
        <dbReference type="Rhea" id="RHEA-COMP:10136"/>
        <dbReference type="Rhea" id="RHEA-COMP:20101"/>
        <dbReference type="ChEBI" id="CHEBI:15377"/>
        <dbReference type="ChEBI" id="CHEBI:43474"/>
        <dbReference type="ChEBI" id="CHEBI:46858"/>
        <dbReference type="ChEBI" id="CHEBI:61978"/>
        <dbReference type="EC" id="3.1.3.48"/>
    </reaction>
</comment>
<evidence type="ECO:0000256" key="4">
    <source>
        <dbReference type="ARBA" id="ARBA00022692"/>
    </source>
</evidence>
<feature type="domain" description="Ig-like" evidence="20">
    <location>
        <begin position="133"/>
        <end position="216"/>
    </location>
</feature>
<feature type="domain" description="Tyrosine-protein phosphatase" evidence="18">
    <location>
        <begin position="1144"/>
        <end position="1336"/>
    </location>
</feature>
<dbReference type="CDD" id="cd05739">
    <property type="entry name" value="IgI_3_RPTP_IIa_LAR_like"/>
    <property type="match status" value="1"/>
</dbReference>
<dbReference type="Pfam" id="PF07679">
    <property type="entry name" value="I-set"/>
    <property type="match status" value="1"/>
</dbReference>
<evidence type="ECO:0000313" key="23">
    <source>
        <dbReference type="Proteomes" id="UP000694701"/>
    </source>
</evidence>
<feature type="transmembrane region" description="Helical" evidence="16">
    <location>
        <begin position="755"/>
        <end position="779"/>
    </location>
</feature>
<evidence type="ECO:0000259" key="18">
    <source>
        <dbReference type="PROSITE" id="PS50055"/>
    </source>
</evidence>
<dbReference type="Pfam" id="PF13927">
    <property type="entry name" value="Ig_3"/>
    <property type="match status" value="2"/>
</dbReference>
<feature type="chain" id="PRO_5034956730" description="protein-tyrosine-phosphatase" evidence="17">
    <location>
        <begin position="28"/>
        <end position="1336"/>
    </location>
</feature>
<keyword evidence="13" id="KW-0325">Glycoprotein</keyword>
<evidence type="ECO:0000256" key="17">
    <source>
        <dbReference type="SAM" id="SignalP"/>
    </source>
</evidence>
<dbReference type="InterPro" id="IPR029021">
    <property type="entry name" value="Prot-tyrosine_phosphatase-like"/>
</dbReference>
<evidence type="ECO:0000256" key="15">
    <source>
        <dbReference type="ARBA" id="ARBA00051722"/>
    </source>
</evidence>
<evidence type="ECO:0000259" key="19">
    <source>
        <dbReference type="PROSITE" id="PS50056"/>
    </source>
</evidence>
<dbReference type="Pfam" id="PF00041">
    <property type="entry name" value="fn3"/>
    <property type="match status" value="1"/>
</dbReference>
<dbReference type="SMART" id="SM00409">
    <property type="entry name" value="IG"/>
    <property type="match status" value="3"/>
</dbReference>
<dbReference type="FunFam" id="2.60.40.10:FF:000023">
    <property type="entry name" value="receptor-type tyrosine-protein phosphatase delta isoform X2"/>
    <property type="match status" value="1"/>
</dbReference>
<keyword evidence="14" id="KW-0393">Immunoglobulin domain</keyword>
<feature type="domain" description="Fibronectin type-III" evidence="21">
    <location>
        <begin position="512"/>
        <end position="594"/>
    </location>
</feature>
<dbReference type="FunFam" id="2.60.40.10:FF:000015">
    <property type="entry name" value="receptor-type tyrosine-protein phosphatase delta isoform X2"/>
    <property type="match status" value="1"/>
</dbReference>
<dbReference type="PROSITE" id="PS50835">
    <property type="entry name" value="IG_LIKE"/>
    <property type="match status" value="3"/>
</dbReference>
<evidence type="ECO:0000256" key="10">
    <source>
        <dbReference type="ARBA" id="ARBA00023136"/>
    </source>
</evidence>
<dbReference type="InterPro" id="IPR036116">
    <property type="entry name" value="FN3_sf"/>
</dbReference>
<dbReference type="Proteomes" id="UP000694701">
    <property type="component" value="Unplaced"/>
</dbReference>
<dbReference type="GO" id="GO:0016020">
    <property type="term" value="C:membrane"/>
    <property type="evidence" value="ECO:0007669"/>
    <property type="project" value="UniProtKB-SubCell"/>
</dbReference>
<dbReference type="SUPFAM" id="SSF48726">
    <property type="entry name" value="Immunoglobulin"/>
    <property type="match status" value="3"/>
</dbReference>
<evidence type="ECO:0000256" key="7">
    <source>
        <dbReference type="ARBA" id="ARBA00022801"/>
    </source>
</evidence>
<dbReference type="SUPFAM" id="SSF52799">
    <property type="entry name" value="(Phosphotyrosine protein) phosphatases II"/>
    <property type="match status" value="2"/>
</dbReference>
<comment type="subcellular location">
    <subcellularLocation>
        <location evidence="1">Membrane</location>
        <topology evidence="1">Single-pass type I membrane protein</topology>
    </subcellularLocation>
</comment>
<keyword evidence="10 16" id="KW-0472">Membrane</keyword>
<keyword evidence="12" id="KW-0675">Receptor</keyword>
<feature type="domain" description="Tyrosine specific protein phosphatases" evidence="19">
    <location>
        <begin position="1021"/>
        <end position="1092"/>
    </location>
</feature>
<feature type="signal peptide" evidence="17">
    <location>
        <begin position="1"/>
        <end position="27"/>
    </location>
</feature>
<sequence>MAVWVRGPLRSSLPLLFFIFLQNSCDSLLAPRFTKIPTDQIGVSGGVVSFVCQAAGDPKPQVFWNKKGKKVNSQRIETIEFDEGAGAVLRIQPLRAPRDENVYECVAKNTEGEIAVTSKLSIIREDLLPFGFPSIDMGPQLKVVERTRTATMLCAASGIPDPEISWFKDFLPVEPALSQGRIKQLRSGAQQIERSEETDQGQYECVASNSQGVRYSSPANLYVRVRRVPPRFTIPPVSHEIMPGGSVNITCVAVGSPMPYVKWMLNSEDLTPEDEMPVGRNVLELNGVRESANYTCVAMSSLGIIESVAQVIVKSLPRAPGTPIVTETTPTSITITWDSGNPDPVSHYIIQYRAKSPDSKYETVDSITTTRYSIGGLYPNTEYEIRVSAVNTIGQGKFRVGKVTDTSVELTWESAYSKEPVKAYELIYKAPELAIQVRTCSSKKHLRATNQSYCHQLFGIMAEKRNFEPRTSYVVEGLRANTEYTFSLAAVSNKGIGAFTNEINQRTAQANVPRNFSVNLATKTSVLLTWEFPESSAPYRFTYNRQKMEVDARLRKAVIPNLQPDTSYDFKITSPGGNMGGLRHRIHAKTSPPILIRRPEVDHTRETEATVTIILPSLDTRSSVRCEQNIYVVVVPLKRARGVIRHLKSPDEMDLEELLKDISQKQRDPRQRQVDLRRAYITARFTPATLPAFFTLGDQLDYGGFENRALEAGQEYVFFILAELNSTTGMFVASPYTDPVIAPDSDPQPLDAGDGLIWVVGPVLAVIFIICIVIAILLYKNKRKDSEPGTKCLLNNAEMMAHNPTDPVEMRRINFQTPGMMSHPPIPISALPEHTERLKANDNLHLSQEYESIDPGQQFTWEHSNLEVNKPKNRYANVIAYDHTRVILAPTDGIMGSDYINANYIDGYRKQNAYIATQGPLPETFGDFWRMVWEQRAASVVMMTKLEEKSRIKCDQYWPSRGTDTYGTVQVTLLDTMELATFCVRTFSLHKSGCNERREVRQFQFTAWPDHGVPEYPTPFLAFLRRVKACNPPDAGPVIVHCSAGVGRTGCFIVIDAMLERIRHERTVDVYGLVTLMRSQRNYMVQTEDQYGFIHEALLEAVACGNTEVAARSLYSYIQNLSQVEAGEHVTGIELEFKVHLIIANLPCNKFKNRLVNIMPYETTRVCLQPIRGLEGSDYINASFIDGYRQQRAYIATQGPLAETTEDFWRMLWEHNSTIVVMLTKLREMGREKCHQYWPAERSARYQYFVVDPMAEYNMPQYILREFKVTDARDGQSRTVRQFQFTDWPEQGVPKSGEGFIDFIGQVHKTKEQFGQDGPITVHCRCVTILTLCVWR</sequence>
<dbReference type="FunFam" id="3.90.190.10:FF:000001">
    <property type="entry name" value="Receptor-type tyrosine-protein phosphatase F isoform A"/>
    <property type="match status" value="1"/>
</dbReference>
<feature type="domain" description="Ig-like" evidence="20">
    <location>
        <begin position="31"/>
        <end position="121"/>
    </location>
</feature>
<comment type="similarity">
    <text evidence="2">Belongs to the protein-tyrosine phosphatase family. Receptor class 2A subfamily.</text>
</comment>
<evidence type="ECO:0000256" key="3">
    <source>
        <dbReference type="ARBA" id="ARBA00013064"/>
    </source>
</evidence>
<keyword evidence="7" id="KW-0378">Hydrolase</keyword>
<dbReference type="SUPFAM" id="SSF49265">
    <property type="entry name" value="Fibronectin type III"/>
    <property type="match status" value="2"/>
</dbReference>
<dbReference type="InterPro" id="IPR003961">
    <property type="entry name" value="FN3_dom"/>
</dbReference>
<accession>A0A8C2CKL4</accession>
<dbReference type="EC" id="3.1.3.48" evidence="3"/>
<dbReference type="InterPro" id="IPR013783">
    <property type="entry name" value="Ig-like_fold"/>
</dbReference>
<evidence type="ECO:0000256" key="1">
    <source>
        <dbReference type="ARBA" id="ARBA00004479"/>
    </source>
</evidence>
<feature type="domain" description="Tyrosine-protein phosphatase" evidence="18">
    <location>
        <begin position="846"/>
        <end position="1101"/>
    </location>
</feature>
<dbReference type="InterPro" id="IPR003599">
    <property type="entry name" value="Ig_sub"/>
</dbReference>
<evidence type="ECO:0000259" key="20">
    <source>
        <dbReference type="PROSITE" id="PS50835"/>
    </source>
</evidence>
<dbReference type="Gene3D" id="2.60.40.10">
    <property type="entry name" value="Immunoglobulins"/>
    <property type="match status" value="6"/>
</dbReference>
<name>A0A8C2CKL4_CYPCA</name>
<dbReference type="SMART" id="SM00060">
    <property type="entry name" value="FN3"/>
    <property type="match status" value="3"/>
</dbReference>
<proteinExistence type="inferred from homology"/>
<feature type="domain" description="Ig-like" evidence="20">
    <location>
        <begin position="230"/>
        <end position="312"/>
    </location>
</feature>
<evidence type="ECO:0000256" key="6">
    <source>
        <dbReference type="ARBA" id="ARBA00022737"/>
    </source>
</evidence>
<feature type="domain" description="Fibronectin type-III" evidence="21">
    <location>
        <begin position="319"/>
        <end position="414"/>
    </location>
</feature>
<dbReference type="InterPro" id="IPR000242">
    <property type="entry name" value="PTP_cat"/>
</dbReference>
<dbReference type="PROSITE" id="PS00383">
    <property type="entry name" value="TYR_PHOSPHATASE_1"/>
    <property type="match status" value="1"/>
</dbReference>
<keyword evidence="9 16" id="KW-1133">Transmembrane helix</keyword>
<dbReference type="PRINTS" id="PR00700">
    <property type="entry name" value="PRTYPHPHTASE"/>
</dbReference>
<dbReference type="CDD" id="cd05738">
    <property type="entry name" value="IgI_2_RPTP_IIa_LAR_like"/>
    <property type="match status" value="1"/>
</dbReference>
<keyword evidence="4 16" id="KW-0812">Transmembrane</keyword>
<dbReference type="PANTHER" id="PTHR46957">
    <property type="entry name" value="CYTOKINE RECEPTOR"/>
    <property type="match status" value="1"/>
</dbReference>
<protein>
    <recommendedName>
        <fullName evidence="3">protein-tyrosine-phosphatase</fullName>
        <ecNumber evidence="3">3.1.3.48</ecNumber>
    </recommendedName>
</protein>
<dbReference type="Pfam" id="PF00102">
    <property type="entry name" value="Y_phosphatase"/>
    <property type="match status" value="2"/>
</dbReference>
<dbReference type="Gene3D" id="3.90.190.10">
    <property type="entry name" value="Protein tyrosine phosphatase superfamily"/>
    <property type="match status" value="2"/>
</dbReference>
<keyword evidence="8" id="KW-0904">Protein phosphatase</keyword>
<dbReference type="SMART" id="SM00408">
    <property type="entry name" value="IGc2"/>
    <property type="match status" value="3"/>
</dbReference>
<dbReference type="PROSITE" id="PS50055">
    <property type="entry name" value="TYR_PHOSPHATASE_PTP"/>
    <property type="match status" value="2"/>
</dbReference>